<comment type="caution">
    <text evidence="3">The sequence shown here is derived from an EMBL/GenBank/DDBJ whole genome shotgun (WGS) entry which is preliminary data.</text>
</comment>
<accession>A0ABV3RRW0</accession>
<keyword evidence="3" id="KW-0436">Ligase</keyword>
<protein>
    <submittedName>
        <fullName evidence="3">Magnesium chelatase subunit D</fullName>
        <ecNumber evidence="3">6.6.1.1</ecNumber>
    </submittedName>
</protein>
<dbReference type="SMART" id="SM00327">
    <property type="entry name" value="VWA"/>
    <property type="match status" value="1"/>
</dbReference>
<evidence type="ECO:0000256" key="1">
    <source>
        <dbReference type="SAM" id="MobiDB-lite"/>
    </source>
</evidence>
<dbReference type="PROSITE" id="PS50234">
    <property type="entry name" value="VWFA"/>
    <property type="match status" value="1"/>
</dbReference>
<dbReference type="EC" id="6.6.1.1" evidence="3"/>
<sequence>MTPWGRAITALRLLEIDPDGLGGIALHARASPVRDAFTRLLPADATRLHPAMSPDTLTGGVDVAASLAEGTLVRQRGLLSAYGETFVLTMAERAPPLMAASLAAMLDRRIGNALVLLDEHAEDEAPTPLALTDRLAFHISLEGISRAEIASENAGETTSLDPRDVTVPEQVLNDLVTLAVTLGITSLRAPGLALNTARAHAALRGHMSVEDADLMAAAELVLAPRATRLPQEPPAPEETRQEQTEPAEEKHPGQLDLPQDLLLAAIQTALPADLLDKTVSNIGKNASGSGAGQKRIGNRRGRPLPARDTGGRRGEARVDLIATLRAAVPWQTLRRSEQPDRTGPVIRASDLRYRSYEDLSDRLLIFAVDASGSAALARLAETKGAVELLLAEAYARRDHVALIAFRGDRAEMLLPPTRSLVQTKRRLAELPGGGGTPLGSGLQEGLETAQHAARKGLSPVLIVLTDGRANVALDGVPDRAKAAQDATRVARQIAQAAIDTIVIDTGRRPERALRDLSASLRGRYVSLPRADAKSLSETVSSALSA</sequence>
<dbReference type="GO" id="GO:0016851">
    <property type="term" value="F:magnesium chelatase activity"/>
    <property type="evidence" value="ECO:0007669"/>
    <property type="project" value="UniProtKB-EC"/>
</dbReference>
<dbReference type="InterPro" id="IPR027417">
    <property type="entry name" value="P-loop_NTPase"/>
</dbReference>
<dbReference type="Pfam" id="PF13519">
    <property type="entry name" value="VWA_2"/>
    <property type="match status" value="1"/>
</dbReference>
<dbReference type="SUPFAM" id="SSF52540">
    <property type="entry name" value="P-loop containing nucleoside triphosphate hydrolases"/>
    <property type="match status" value="1"/>
</dbReference>
<dbReference type="NCBIfam" id="NF009943">
    <property type="entry name" value="PRK13406.1"/>
    <property type="match status" value="1"/>
</dbReference>
<dbReference type="RefSeq" id="WP_367879442.1">
    <property type="nucleotide sequence ID" value="NZ_JBFNXX010000020.1"/>
</dbReference>
<reference evidence="3 4" key="1">
    <citation type="submission" date="2024-07" db="EMBL/GenBank/DDBJ databases">
        <title>Marimonas sp.nov., isolated from tidal-flat sediment.</title>
        <authorList>
            <person name="Jayan J.N."/>
            <person name="Lee S.S."/>
        </authorList>
    </citation>
    <scope>NUCLEOTIDE SEQUENCE [LARGE SCALE GENOMIC DNA]</scope>
    <source>
        <strain evidence="3 4">MJW-29</strain>
    </source>
</reference>
<dbReference type="Pfam" id="PF17863">
    <property type="entry name" value="AAA_lid_2"/>
    <property type="match status" value="1"/>
</dbReference>
<gene>
    <name evidence="3" type="ORF">AB2B41_19205</name>
</gene>
<dbReference type="Gene3D" id="3.40.50.410">
    <property type="entry name" value="von Willebrand factor, type A domain"/>
    <property type="match status" value="1"/>
</dbReference>
<name>A0ABV3RRW0_9RHOB</name>
<dbReference type="EMBL" id="JBFNXX010000020">
    <property type="protein sequence ID" value="MEW9921741.1"/>
    <property type="molecule type" value="Genomic_DNA"/>
</dbReference>
<dbReference type="Proteomes" id="UP001556098">
    <property type="component" value="Unassembled WGS sequence"/>
</dbReference>
<proteinExistence type="predicted"/>
<dbReference type="PANTHER" id="PTHR43473">
    <property type="entry name" value="MAGNESIUM-CHELATASE SUBUNIT CHLD, CHLOROPLASTIC"/>
    <property type="match status" value="1"/>
</dbReference>
<dbReference type="PANTHER" id="PTHR43473:SF2">
    <property type="entry name" value="MAGNESIUM-CHELATASE SUBUNIT CHLD, CHLOROPLASTIC"/>
    <property type="match status" value="1"/>
</dbReference>
<feature type="compositionally biased region" description="Basic and acidic residues" evidence="1">
    <location>
        <begin position="237"/>
        <end position="253"/>
    </location>
</feature>
<keyword evidence="4" id="KW-1185">Reference proteome</keyword>
<dbReference type="InterPro" id="IPR041628">
    <property type="entry name" value="ChlI/MoxR_AAA_lid"/>
</dbReference>
<organism evidence="3 4">
    <name type="scientific">Sulfitobacter sediminis</name>
    <dbReference type="NCBI Taxonomy" id="3234186"/>
    <lineage>
        <taxon>Bacteria</taxon>
        <taxon>Pseudomonadati</taxon>
        <taxon>Pseudomonadota</taxon>
        <taxon>Alphaproteobacteria</taxon>
        <taxon>Rhodobacterales</taxon>
        <taxon>Roseobacteraceae</taxon>
        <taxon>Sulfitobacter</taxon>
    </lineage>
</organism>
<dbReference type="Gene3D" id="1.10.8.80">
    <property type="entry name" value="Magnesium chelatase subunit I, C-Terminal domain"/>
    <property type="match status" value="1"/>
</dbReference>
<dbReference type="InterPro" id="IPR002035">
    <property type="entry name" value="VWF_A"/>
</dbReference>
<evidence type="ECO:0000313" key="4">
    <source>
        <dbReference type="Proteomes" id="UP001556098"/>
    </source>
</evidence>
<dbReference type="SUPFAM" id="SSF53300">
    <property type="entry name" value="vWA-like"/>
    <property type="match status" value="1"/>
</dbReference>
<feature type="domain" description="VWFA" evidence="2">
    <location>
        <begin position="363"/>
        <end position="543"/>
    </location>
</feature>
<feature type="region of interest" description="Disordered" evidence="1">
    <location>
        <begin position="226"/>
        <end position="253"/>
    </location>
</feature>
<evidence type="ECO:0000313" key="3">
    <source>
        <dbReference type="EMBL" id="MEW9921741.1"/>
    </source>
</evidence>
<feature type="region of interest" description="Disordered" evidence="1">
    <location>
        <begin position="285"/>
        <end position="313"/>
    </location>
</feature>
<dbReference type="InterPro" id="IPR036465">
    <property type="entry name" value="vWFA_dom_sf"/>
</dbReference>
<evidence type="ECO:0000259" key="2">
    <source>
        <dbReference type="PROSITE" id="PS50234"/>
    </source>
</evidence>